<name>I2H0F6_HENB6</name>
<dbReference type="Gene3D" id="1.25.40.10">
    <property type="entry name" value="Tetratricopeptide repeat domain"/>
    <property type="match status" value="2"/>
</dbReference>
<keyword evidence="1" id="KW-0677">Repeat</keyword>
<dbReference type="KEGG" id="tbl:TBLA_0C00420"/>
<dbReference type="FunCoup" id="I2H0F6">
    <property type="interactions" value="99"/>
</dbReference>
<dbReference type="PANTHER" id="PTHR47447:SF24">
    <property type="entry name" value="PENTATRICOPEPTIDE REPEAT-CONTAINING PROTEIN"/>
    <property type="match status" value="1"/>
</dbReference>
<dbReference type="HOGENOM" id="CLU_306786_0_0_1"/>
<dbReference type="OMA" id="HGYNLIH"/>
<dbReference type="InterPro" id="IPR011990">
    <property type="entry name" value="TPR-like_helical_dom_sf"/>
</dbReference>
<dbReference type="Proteomes" id="UP000002866">
    <property type="component" value="Chromosome 3"/>
</dbReference>
<dbReference type="InParanoid" id="I2H0F6"/>
<sequence>MRQEAKRIAKKCTKLPLRSSLPKNIKNIFTKDYKYKSLDQDTLRILLSYYNPLFKKKESIPNVQERLYLLNFLYQKKHYNNVINLCHYYILSSSGKNQNGNSEDLWFTELKYYLGALAKKNHWVVLDGKINFIIKRYSKSKPEAVEKLILSTLGKIFSSNDLSVRDALFRWCQWTTAFYGHCKFTKPNRHSKITKGLIYYINKIHMREKSSGPIICNALDWIKSTKSITLSNQLSTTLISILTQLELYKLAELVWNYKLNNQLNVVASDLTCILRIYRRLEKYSLVVTTYEQHPEIHTENQQFDYVLIAKAQLKDWSGLRAQFDALFGIGELPSLRHYGTVMYAIATEGDIESVDKLYVQLLHRGFKPDYAILQALLFAHYSVGDMNGCLSQYELFRKYSVKPSPSTIAIMLKVHMKISGIDGALKFLKRILDSDPDLIDEKHFSSLINMCSTTTNYLIAEELFHVMKDDYNLIPTSSSIASLMQVYIESKLYEKAQLLYSQYINSTEVGINRLRIYNKGLLLQIAMKSEIGYQAILNRIKSDHLKLNEESYFAILSYHIKLKKDYIVAEQLLMKLLENPMLQITSRHFNLLFKAYDYISNREGVFRLYKTMTSNGILLNSSILFYIIKSTFKIQLRSQKQLDQSIALVQHILGHASRGTLDIPIPFLHPSIVAWPMRMIARYDNPEKAFQLLNQYNKLFYKHDDYSANNKFVIMRSQLVIYATLEQWDTFGNLFDVYWQTILNYSSRPSATVPNLKANTLMKDLFYYKVRHLAATNSISELPKWLETLEEHGLVLDNTSWNEAVRYLFSNPNTISVGLKYVNSKLIHGFNIIHKLRLAKKHQNESGSGQITNWLLSKRQENPKSYVPTLYIKSDVYHELMELLDKYLNYVPDLESKVKNFAEQYPYFMKSYLLSKRTNVAHWEVIETKYKEQLQFIRSTKRILSKESW</sequence>
<keyword evidence="3" id="KW-1185">Reference proteome</keyword>
<accession>I2H0F6</accession>
<dbReference type="STRING" id="1071380.I2H0F6"/>
<dbReference type="eggNOG" id="KOG4197">
    <property type="taxonomic scope" value="Eukaryota"/>
</dbReference>
<evidence type="ECO:0008006" key="4">
    <source>
        <dbReference type="Google" id="ProtNLM"/>
    </source>
</evidence>
<evidence type="ECO:0000313" key="2">
    <source>
        <dbReference type="EMBL" id="CCH59858.1"/>
    </source>
</evidence>
<reference evidence="2 3" key="1">
    <citation type="journal article" date="2011" name="Proc. Natl. Acad. Sci. U.S.A.">
        <title>Evolutionary erosion of yeast sex chromosomes by mating-type switching accidents.</title>
        <authorList>
            <person name="Gordon J.L."/>
            <person name="Armisen D."/>
            <person name="Proux-Wera E."/>
            <person name="Oheigeartaigh S.S."/>
            <person name="Byrne K.P."/>
            <person name="Wolfe K.H."/>
        </authorList>
    </citation>
    <scope>NUCLEOTIDE SEQUENCE [LARGE SCALE GENOMIC DNA]</scope>
    <source>
        <strain evidence="3">ATCC 34711 / CBS 6284 / DSM 70876 / NBRC 10599 / NRRL Y-10934 / UCD 77-7</strain>
    </source>
</reference>
<evidence type="ECO:0000256" key="1">
    <source>
        <dbReference type="ARBA" id="ARBA00022737"/>
    </source>
</evidence>
<dbReference type="OrthoDB" id="185373at2759"/>
<dbReference type="PANTHER" id="PTHR47447">
    <property type="entry name" value="OS03G0856100 PROTEIN"/>
    <property type="match status" value="1"/>
</dbReference>
<organism evidence="2 3">
    <name type="scientific">Henningerozyma blattae (strain ATCC 34711 / CBS 6284 / DSM 70876 / NBRC 10599 / NRRL Y-10934 / UCD 77-7)</name>
    <name type="common">Yeast</name>
    <name type="synonym">Tetrapisispora blattae</name>
    <dbReference type="NCBI Taxonomy" id="1071380"/>
    <lineage>
        <taxon>Eukaryota</taxon>
        <taxon>Fungi</taxon>
        <taxon>Dikarya</taxon>
        <taxon>Ascomycota</taxon>
        <taxon>Saccharomycotina</taxon>
        <taxon>Saccharomycetes</taxon>
        <taxon>Saccharomycetales</taxon>
        <taxon>Saccharomycetaceae</taxon>
        <taxon>Henningerozyma</taxon>
    </lineage>
</organism>
<proteinExistence type="predicted"/>
<gene>
    <name evidence="2" type="primary">TBLA0C00420</name>
    <name evidence="2" type="ORF">TBLA_0C00420</name>
</gene>
<dbReference type="EMBL" id="HE806318">
    <property type="protein sequence ID" value="CCH59858.1"/>
    <property type="molecule type" value="Genomic_DNA"/>
</dbReference>
<dbReference type="GeneID" id="14494827"/>
<protein>
    <recommendedName>
        <fullName evidence="4">Pentacotripeptide-repeat region of PRORP domain-containing protein</fullName>
    </recommendedName>
</protein>
<dbReference type="AlphaFoldDB" id="I2H0F6"/>
<dbReference type="RefSeq" id="XP_004179377.1">
    <property type="nucleotide sequence ID" value="XM_004179329.1"/>
</dbReference>
<evidence type="ECO:0000313" key="3">
    <source>
        <dbReference type="Proteomes" id="UP000002866"/>
    </source>
</evidence>